<evidence type="ECO:0000256" key="1">
    <source>
        <dbReference type="PROSITE-ProRule" id="PRU00169"/>
    </source>
</evidence>
<dbReference type="SUPFAM" id="SSF52540">
    <property type="entry name" value="P-loop containing nucleoside triphosphate hydrolases"/>
    <property type="match status" value="1"/>
</dbReference>
<reference evidence="4" key="1">
    <citation type="submission" date="2015-09" db="EMBL/GenBank/DDBJ databases">
        <authorList>
            <person name="Rodrigo-Torres Lidia"/>
            <person name="Arahal R.David."/>
        </authorList>
    </citation>
    <scope>NUCLEOTIDE SEQUENCE [LARGE SCALE GENOMIC DNA]</scope>
    <source>
        <strain evidence="4">CECT 5114</strain>
    </source>
</reference>
<evidence type="ECO:0000313" key="3">
    <source>
        <dbReference type="EMBL" id="CUK27591.1"/>
    </source>
</evidence>
<dbReference type="Gene3D" id="3.40.50.300">
    <property type="entry name" value="P-loop containing nucleotide triphosphate hydrolases"/>
    <property type="match status" value="1"/>
</dbReference>
<protein>
    <submittedName>
        <fullName evidence="3">Response regulator PleD</fullName>
    </submittedName>
</protein>
<feature type="domain" description="Response regulatory" evidence="2">
    <location>
        <begin position="8"/>
        <end position="121"/>
    </location>
</feature>
<dbReference type="AlphaFoldDB" id="A0A0P1J1K0"/>
<gene>
    <name evidence="3" type="ORF">TA5114_03419</name>
</gene>
<dbReference type="OrthoDB" id="8281972at2"/>
<dbReference type="InterPro" id="IPR001789">
    <property type="entry name" value="Sig_transdc_resp-reg_receiver"/>
</dbReference>
<evidence type="ECO:0000313" key="4">
    <source>
        <dbReference type="Proteomes" id="UP000051184"/>
    </source>
</evidence>
<dbReference type="RefSeq" id="WP_058316508.1">
    <property type="nucleotide sequence ID" value="NZ_CYTO01000024.1"/>
</dbReference>
<dbReference type="InterPro" id="IPR011006">
    <property type="entry name" value="CheY-like_superfamily"/>
</dbReference>
<name>A0A0P1J1K0_9RHOB</name>
<accession>A0A0P1J1K0</accession>
<dbReference type="InterPro" id="IPR027417">
    <property type="entry name" value="P-loop_NTPase"/>
</dbReference>
<dbReference type="STRING" id="1715691.TA5113_02558"/>
<dbReference type="EMBL" id="CYUE01000025">
    <property type="protein sequence ID" value="CUK27591.1"/>
    <property type="molecule type" value="Genomic_DNA"/>
</dbReference>
<sequence length="382" mass="42702">MTETTKTRILLVNGADTHPGDVKGALESTEFLIEAIDHRDVEKTLEDGTFDLVILDFSALNDDEVQVLTSVQGNDSNLPIITVSPTLNAEETRLLFRHKVQDWINKPLEKDVLVAAIKAVVQTKRFGRHKVHAVLSAVGGAGATTVAVSLADILQQQFRKQKKSIALFDLDFSTGNCSYVLNMPSTFNLGSVVGSPRRIDAEFMRVLRQPHENGFFLYSFKRPDLNTELNGYELVLRMLDTVVMEHDHTVLDIPYYETDWRDDVLSAVNTCSIVSELNLPSLKHALEMVARVKALRGDDFPISVLINKRNRSIFGSRIGNSKLKELFEDTPFYYLPVENDVLGEALDRGLVPADVRSGNAFTKRLRKYVKAIELPKTEVATG</sequence>
<dbReference type="Proteomes" id="UP000051184">
    <property type="component" value="Unassembled WGS sequence"/>
</dbReference>
<dbReference type="GO" id="GO:0000160">
    <property type="term" value="P:phosphorelay signal transduction system"/>
    <property type="evidence" value="ECO:0007669"/>
    <property type="project" value="InterPro"/>
</dbReference>
<dbReference type="Gene3D" id="3.40.50.2300">
    <property type="match status" value="1"/>
</dbReference>
<evidence type="ECO:0000259" key="2">
    <source>
        <dbReference type="PROSITE" id="PS50110"/>
    </source>
</evidence>
<keyword evidence="4" id="KW-1185">Reference proteome</keyword>
<feature type="modified residue" description="4-aspartylphosphate" evidence="1">
    <location>
        <position position="56"/>
    </location>
</feature>
<dbReference type="SUPFAM" id="SSF52172">
    <property type="entry name" value="CheY-like"/>
    <property type="match status" value="1"/>
</dbReference>
<dbReference type="PROSITE" id="PS50110">
    <property type="entry name" value="RESPONSE_REGULATORY"/>
    <property type="match status" value="1"/>
</dbReference>
<proteinExistence type="predicted"/>
<organism evidence="3 4">
    <name type="scientific">Cognatishimia activa</name>
    <dbReference type="NCBI Taxonomy" id="1715691"/>
    <lineage>
        <taxon>Bacteria</taxon>
        <taxon>Pseudomonadati</taxon>
        <taxon>Pseudomonadota</taxon>
        <taxon>Alphaproteobacteria</taxon>
        <taxon>Rhodobacterales</taxon>
        <taxon>Paracoccaceae</taxon>
        <taxon>Cognatishimia</taxon>
    </lineage>
</organism>
<keyword evidence="1" id="KW-0597">Phosphoprotein</keyword>